<sequence>MQVRLNKYIAQSGICSRRKADELIKEGIVKVNGEIIKDLGAKINPEKDVVEVEGNIIKPVEKKIYIKIYKPVGYLSAVGKDKFGRKTLTDLLKELNIKENLFPVGRLDYNSEGLLILTNDGEFANKIAHPRHEIRKIYHVEVVPKVNEERLNQMKKGAILEDGFFKPDKVEILKHTKDSTWLLFEIHSGKKRILRRYVSKFNHKVRRLVRVKIDSISIENLKPHQFKHLTDKEVKSIYERDSVK</sequence>
<dbReference type="InterPro" id="IPR020094">
    <property type="entry name" value="TruA/RsuA/RluB/E/F_N"/>
</dbReference>
<dbReference type="Proteomes" id="UP000005540">
    <property type="component" value="Unassembled WGS sequence"/>
</dbReference>
<dbReference type="InterPro" id="IPR006145">
    <property type="entry name" value="PsdUridine_synth_RsuA/RluA"/>
</dbReference>
<dbReference type="OrthoDB" id="9807213at2"/>
<dbReference type="InterPro" id="IPR042092">
    <property type="entry name" value="PsdUridine_s_RsuA/RluB/E/F_cat"/>
</dbReference>
<dbReference type="InterPro" id="IPR050343">
    <property type="entry name" value="RsuA_PseudoU_synthase"/>
</dbReference>
<protein>
    <recommendedName>
        <fullName evidence="4">Pseudouridine synthase</fullName>
        <ecNumber evidence="4">5.4.99.-</ecNumber>
    </recommendedName>
</protein>
<accession>C4FHN4</accession>
<evidence type="ECO:0000256" key="4">
    <source>
        <dbReference type="RuleBase" id="RU003887"/>
    </source>
</evidence>
<dbReference type="Gene3D" id="3.10.290.10">
    <property type="entry name" value="RNA-binding S4 domain"/>
    <property type="match status" value="1"/>
</dbReference>
<dbReference type="GO" id="GO:0003723">
    <property type="term" value="F:RNA binding"/>
    <property type="evidence" value="ECO:0007669"/>
    <property type="project" value="UniProtKB-KW"/>
</dbReference>
<evidence type="ECO:0000256" key="2">
    <source>
        <dbReference type="ARBA" id="ARBA00023235"/>
    </source>
</evidence>
<keyword evidence="7" id="KW-1185">Reference proteome</keyword>
<dbReference type="PROSITE" id="PS01149">
    <property type="entry name" value="PSI_RSU"/>
    <property type="match status" value="1"/>
</dbReference>
<evidence type="ECO:0000313" key="7">
    <source>
        <dbReference type="Proteomes" id="UP000005540"/>
    </source>
</evidence>
<dbReference type="PANTHER" id="PTHR47683">
    <property type="entry name" value="PSEUDOURIDINE SYNTHASE FAMILY PROTEIN-RELATED"/>
    <property type="match status" value="1"/>
</dbReference>
<dbReference type="GO" id="GO:0120159">
    <property type="term" value="F:rRNA pseudouridine synthase activity"/>
    <property type="evidence" value="ECO:0007669"/>
    <property type="project" value="UniProtKB-ARBA"/>
</dbReference>
<gene>
    <name evidence="6" type="ORF">SULYE_0062</name>
</gene>
<dbReference type="EMBL" id="ABZS01000003">
    <property type="protein sequence ID" value="EEP61427.1"/>
    <property type="molecule type" value="Genomic_DNA"/>
</dbReference>
<keyword evidence="3" id="KW-0694">RNA-binding</keyword>
<dbReference type="InterPro" id="IPR020103">
    <property type="entry name" value="PsdUridine_synth_cat_dom_sf"/>
</dbReference>
<evidence type="ECO:0000256" key="3">
    <source>
        <dbReference type="PROSITE-ProRule" id="PRU00182"/>
    </source>
</evidence>
<dbReference type="SUPFAM" id="SSF55174">
    <property type="entry name" value="Alpha-L RNA-binding motif"/>
    <property type="match status" value="1"/>
</dbReference>
<dbReference type="SMART" id="SM00363">
    <property type="entry name" value="S4"/>
    <property type="match status" value="1"/>
</dbReference>
<dbReference type="AlphaFoldDB" id="C4FHN4"/>
<name>C4FHN4_9AQUI</name>
<dbReference type="Gene3D" id="3.30.70.1560">
    <property type="entry name" value="Alpha-L RNA-binding motif"/>
    <property type="match status" value="1"/>
</dbReference>
<dbReference type="PROSITE" id="PS50889">
    <property type="entry name" value="S4"/>
    <property type="match status" value="1"/>
</dbReference>
<dbReference type="GO" id="GO:0000455">
    <property type="term" value="P:enzyme-directed rRNA pseudouridine synthesis"/>
    <property type="evidence" value="ECO:0007669"/>
    <property type="project" value="UniProtKB-ARBA"/>
</dbReference>
<proteinExistence type="inferred from homology"/>
<keyword evidence="2 4" id="KW-0413">Isomerase</keyword>
<dbReference type="CDD" id="cd00165">
    <property type="entry name" value="S4"/>
    <property type="match status" value="1"/>
</dbReference>
<dbReference type="Pfam" id="PF00849">
    <property type="entry name" value="PseudoU_synth_2"/>
    <property type="match status" value="1"/>
</dbReference>
<dbReference type="EC" id="5.4.99.-" evidence="4"/>
<dbReference type="PANTHER" id="PTHR47683:SF2">
    <property type="entry name" value="RNA-BINDING S4 DOMAIN-CONTAINING PROTEIN"/>
    <property type="match status" value="1"/>
</dbReference>
<dbReference type="InterPro" id="IPR000748">
    <property type="entry name" value="PsdUridine_synth_RsuA/RluB/E/F"/>
</dbReference>
<dbReference type="Pfam" id="PF01479">
    <property type="entry name" value="S4"/>
    <property type="match status" value="1"/>
</dbReference>
<feature type="domain" description="RNA-binding S4" evidence="5">
    <location>
        <begin position="3"/>
        <end position="65"/>
    </location>
</feature>
<comment type="caution">
    <text evidence="6">The sequence shown here is derived from an EMBL/GenBank/DDBJ whole genome shotgun (WGS) entry which is preliminary data.</text>
</comment>
<dbReference type="SUPFAM" id="SSF55120">
    <property type="entry name" value="Pseudouridine synthase"/>
    <property type="match status" value="1"/>
</dbReference>
<evidence type="ECO:0000259" key="5">
    <source>
        <dbReference type="SMART" id="SM00363"/>
    </source>
</evidence>
<reference evidence="6 7" key="1">
    <citation type="submission" date="2009-04" db="EMBL/GenBank/DDBJ databases">
        <authorList>
            <person name="Reysenbach A.-L."/>
            <person name="Heidelberg J.F."/>
            <person name="Nelson W.C."/>
        </authorList>
    </citation>
    <scope>NUCLEOTIDE SEQUENCE [LARGE SCALE GENOMIC DNA]</scope>
    <source>
        <strain evidence="6 7">SS-5</strain>
    </source>
</reference>
<dbReference type="RefSeq" id="WP_007545426.1">
    <property type="nucleotide sequence ID" value="NZ_ABZS01000003.1"/>
</dbReference>
<dbReference type="Gene3D" id="3.30.70.580">
    <property type="entry name" value="Pseudouridine synthase I, catalytic domain, N-terminal subdomain"/>
    <property type="match status" value="1"/>
</dbReference>
<comment type="similarity">
    <text evidence="1 4">Belongs to the pseudouridine synthase RsuA family.</text>
</comment>
<dbReference type="InterPro" id="IPR018496">
    <property type="entry name" value="PsdUridine_synth_RsuA/RluB_CS"/>
</dbReference>
<evidence type="ECO:0000256" key="1">
    <source>
        <dbReference type="ARBA" id="ARBA00008348"/>
    </source>
</evidence>
<evidence type="ECO:0000313" key="6">
    <source>
        <dbReference type="EMBL" id="EEP61427.1"/>
    </source>
</evidence>
<dbReference type="NCBIfam" id="TIGR00093">
    <property type="entry name" value="pseudouridine synthase"/>
    <property type="match status" value="1"/>
</dbReference>
<organism evidence="6 7">
    <name type="scientific">Sulfurihydrogenibium yellowstonense SS-5</name>
    <dbReference type="NCBI Taxonomy" id="432331"/>
    <lineage>
        <taxon>Bacteria</taxon>
        <taxon>Pseudomonadati</taxon>
        <taxon>Aquificota</taxon>
        <taxon>Aquificia</taxon>
        <taxon>Aquificales</taxon>
        <taxon>Hydrogenothermaceae</taxon>
        <taxon>Sulfurihydrogenibium</taxon>
    </lineage>
</organism>
<dbReference type="InterPro" id="IPR036986">
    <property type="entry name" value="S4_RNA-bd_sf"/>
</dbReference>
<dbReference type="FunFam" id="3.10.290.10:FF:000003">
    <property type="entry name" value="Pseudouridine synthase"/>
    <property type="match status" value="1"/>
</dbReference>
<dbReference type="CDD" id="cd02870">
    <property type="entry name" value="PseudoU_synth_RsuA_like"/>
    <property type="match status" value="1"/>
</dbReference>
<dbReference type="InterPro" id="IPR002942">
    <property type="entry name" value="S4_RNA-bd"/>
</dbReference>